<dbReference type="EMBL" id="JAFNEN010000287">
    <property type="protein sequence ID" value="KAG8186872.1"/>
    <property type="molecule type" value="Genomic_DNA"/>
</dbReference>
<reference evidence="1 2" key="1">
    <citation type="journal article" date="2022" name="Nat. Ecol. Evol.">
        <title>A masculinizing supergene underlies an exaggerated male reproductive morph in a spider.</title>
        <authorList>
            <person name="Hendrickx F."/>
            <person name="De Corte Z."/>
            <person name="Sonet G."/>
            <person name="Van Belleghem S.M."/>
            <person name="Kostlbacher S."/>
            <person name="Vangestel C."/>
        </authorList>
    </citation>
    <scope>NUCLEOTIDE SEQUENCE [LARGE SCALE GENOMIC DNA]</scope>
    <source>
        <strain evidence="1">W744_W776</strain>
    </source>
</reference>
<proteinExistence type="predicted"/>
<name>A0AAV6USU3_9ARAC</name>
<comment type="caution">
    <text evidence="1">The sequence shown here is derived from an EMBL/GenBank/DDBJ whole genome shotgun (WGS) entry which is preliminary data.</text>
</comment>
<evidence type="ECO:0000313" key="2">
    <source>
        <dbReference type="Proteomes" id="UP000827092"/>
    </source>
</evidence>
<organism evidence="1 2">
    <name type="scientific">Oedothorax gibbosus</name>
    <dbReference type="NCBI Taxonomy" id="931172"/>
    <lineage>
        <taxon>Eukaryota</taxon>
        <taxon>Metazoa</taxon>
        <taxon>Ecdysozoa</taxon>
        <taxon>Arthropoda</taxon>
        <taxon>Chelicerata</taxon>
        <taxon>Arachnida</taxon>
        <taxon>Araneae</taxon>
        <taxon>Araneomorphae</taxon>
        <taxon>Entelegynae</taxon>
        <taxon>Araneoidea</taxon>
        <taxon>Linyphiidae</taxon>
        <taxon>Erigoninae</taxon>
        <taxon>Oedothorax</taxon>
    </lineage>
</organism>
<sequence length="67" mass="7494">MRLLMMSCIQLTSYVSKRFHKTSSEQHEITQGFSDGLIISVRCGHTIHTSNQATALAKEPVPWCETG</sequence>
<protein>
    <submittedName>
        <fullName evidence="1">Uncharacterized protein</fullName>
    </submittedName>
</protein>
<dbReference type="Proteomes" id="UP000827092">
    <property type="component" value="Unassembled WGS sequence"/>
</dbReference>
<gene>
    <name evidence="1" type="ORF">JTE90_024115</name>
</gene>
<keyword evidence="2" id="KW-1185">Reference proteome</keyword>
<accession>A0AAV6USU3</accession>
<dbReference type="AlphaFoldDB" id="A0AAV6USU3"/>
<evidence type="ECO:0000313" key="1">
    <source>
        <dbReference type="EMBL" id="KAG8186872.1"/>
    </source>
</evidence>